<name>A0A5A7QXW1_STRAF</name>
<dbReference type="Proteomes" id="UP000325081">
    <property type="component" value="Unassembled WGS sequence"/>
</dbReference>
<comment type="caution">
    <text evidence="2">The sequence shown here is derived from an EMBL/GenBank/DDBJ whole genome shotgun (WGS) entry which is preliminary data.</text>
</comment>
<dbReference type="Pfam" id="PF25597">
    <property type="entry name" value="SH3_retrovirus"/>
    <property type="match status" value="1"/>
</dbReference>
<keyword evidence="3" id="KW-1185">Reference proteome</keyword>
<dbReference type="EMBL" id="BKCP01009126">
    <property type="protein sequence ID" value="GER50180.1"/>
    <property type="molecule type" value="Genomic_DNA"/>
</dbReference>
<dbReference type="PANTHER" id="PTHR42648:SF31">
    <property type="entry name" value="RNA-DIRECTED DNA POLYMERASE"/>
    <property type="match status" value="1"/>
</dbReference>
<feature type="domain" description="Retroviral polymerase SH3-like" evidence="1">
    <location>
        <begin position="562"/>
        <end position="614"/>
    </location>
</feature>
<dbReference type="InterPro" id="IPR039537">
    <property type="entry name" value="Retrotran_Ty1/copia-like"/>
</dbReference>
<proteinExistence type="predicted"/>
<evidence type="ECO:0000313" key="3">
    <source>
        <dbReference type="Proteomes" id="UP000325081"/>
    </source>
</evidence>
<organism evidence="2 3">
    <name type="scientific">Striga asiatica</name>
    <name type="common">Asiatic witchweed</name>
    <name type="synonym">Buchnera asiatica</name>
    <dbReference type="NCBI Taxonomy" id="4170"/>
    <lineage>
        <taxon>Eukaryota</taxon>
        <taxon>Viridiplantae</taxon>
        <taxon>Streptophyta</taxon>
        <taxon>Embryophyta</taxon>
        <taxon>Tracheophyta</taxon>
        <taxon>Spermatophyta</taxon>
        <taxon>Magnoliopsida</taxon>
        <taxon>eudicotyledons</taxon>
        <taxon>Gunneridae</taxon>
        <taxon>Pentapetalae</taxon>
        <taxon>asterids</taxon>
        <taxon>lamiids</taxon>
        <taxon>Lamiales</taxon>
        <taxon>Orobanchaceae</taxon>
        <taxon>Buchnereae</taxon>
        <taxon>Striga</taxon>
    </lineage>
</organism>
<accession>A0A5A7QXW1</accession>
<sequence length="830" mass="92407">MLSLRSPLLLVETHKSSRDFTSLRFVCDVISDASSHGLSSVLWNGRIGPTKKGDSITEVNVIEPLDLNDPISNLVGDSLSGFDVWGPFPTDLNYIEPDLDAAPGTPSTCGCGFVYSEKAHASQLSKLEGTFEKAWNLIQSLTNCGLLEHLSNDANNRLPNSVGIATDSSETFRYRKSQSQRVKVKSGSAIDKVYSIQQSEVVELALGIPYSNFYDFTALRFVRWVDYIEKRKNWEYEDNLQGEGRWRQTTGAIQPSLEANLRRMLEEEGLITLNQTSQGQEGFFSRVLVLYEITAVFTFVSLTAQKQVEQDLEPLEKATRTTAKVVKPVYRVVVKQEDVKNEAKEQTGPQASNLTPLGYFSKADRWKLLVRDCASRLSNGIFGSLGRIERRKTRWHIEGKAMKIILVSRTPGILIRAAYLNTKLLAVNATCSAPPKKSLFLLYDTSIKGILGQDGLRSIPFPYTALACQAEEKKFSHAPLHSIRGDSKDTVSPVGLGTPSQRADWDIRDVTLFTDRWSRTLPTQIIDQQVRAKKAEVIGGQTPYEILYGSAPLLSHLRVFGCLCYAHNQDRNGDKFTTRSRRCVFVGYPFGKKGWSLYDLDRQIFFVSRDVEFRLNYIEPQLRRSSSDQMMRSLRSVPPVSSDTGAVPPDMSASEGGFSYSSSGTFSFGCVFSSYIISLGRGHRTKIPSTRLKDFVVDTVCSSTAPPTASPEPSPSSGTPYPIAHYLSCESFSPAYRAFLAAVASAVEPRSYADAVTDPRWRAAMQDEIRALENNGTWDVVSLPSGKRAIGCKWVFKIKHKGPFRLFLAVAAAKHWEVHPDGRSQCFSAW</sequence>
<keyword evidence="2" id="KW-0808">Transferase</keyword>
<dbReference type="AlphaFoldDB" id="A0A5A7QXW1"/>
<dbReference type="OrthoDB" id="1929979at2759"/>
<dbReference type="PANTHER" id="PTHR42648">
    <property type="entry name" value="TRANSPOSASE, PUTATIVE-RELATED"/>
    <property type="match status" value="1"/>
</dbReference>
<evidence type="ECO:0000313" key="2">
    <source>
        <dbReference type="EMBL" id="GER50180.1"/>
    </source>
</evidence>
<protein>
    <submittedName>
        <fullName evidence="2">Glutamyl-tRNA(Gln) amidotransferase subunit A</fullName>
    </submittedName>
</protein>
<reference evidence="3" key="1">
    <citation type="journal article" date="2019" name="Curr. Biol.">
        <title>Genome Sequence of Striga asiatica Provides Insight into the Evolution of Plant Parasitism.</title>
        <authorList>
            <person name="Yoshida S."/>
            <person name="Kim S."/>
            <person name="Wafula E.K."/>
            <person name="Tanskanen J."/>
            <person name="Kim Y.M."/>
            <person name="Honaas L."/>
            <person name="Yang Z."/>
            <person name="Spallek T."/>
            <person name="Conn C.E."/>
            <person name="Ichihashi Y."/>
            <person name="Cheong K."/>
            <person name="Cui S."/>
            <person name="Der J.P."/>
            <person name="Gundlach H."/>
            <person name="Jiao Y."/>
            <person name="Hori C."/>
            <person name="Ishida J.K."/>
            <person name="Kasahara H."/>
            <person name="Kiba T."/>
            <person name="Kim M.S."/>
            <person name="Koo N."/>
            <person name="Laohavisit A."/>
            <person name="Lee Y.H."/>
            <person name="Lumba S."/>
            <person name="McCourt P."/>
            <person name="Mortimer J.C."/>
            <person name="Mutuku J.M."/>
            <person name="Nomura T."/>
            <person name="Sasaki-Sekimoto Y."/>
            <person name="Seto Y."/>
            <person name="Wang Y."/>
            <person name="Wakatake T."/>
            <person name="Sakakibara H."/>
            <person name="Demura T."/>
            <person name="Yamaguchi S."/>
            <person name="Yoneyama K."/>
            <person name="Manabe R.I."/>
            <person name="Nelson D.C."/>
            <person name="Schulman A.H."/>
            <person name="Timko M.P."/>
            <person name="dePamphilis C.W."/>
            <person name="Choi D."/>
            <person name="Shirasu K."/>
        </authorList>
    </citation>
    <scope>NUCLEOTIDE SEQUENCE [LARGE SCALE GENOMIC DNA]</scope>
    <source>
        <strain evidence="3">cv. UVA1</strain>
    </source>
</reference>
<gene>
    <name evidence="2" type="ORF">STAS_27453</name>
</gene>
<dbReference type="InterPro" id="IPR057670">
    <property type="entry name" value="SH3_retrovirus"/>
</dbReference>
<evidence type="ECO:0000259" key="1">
    <source>
        <dbReference type="Pfam" id="PF25597"/>
    </source>
</evidence>
<dbReference type="GO" id="GO:0016740">
    <property type="term" value="F:transferase activity"/>
    <property type="evidence" value="ECO:0007669"/>
    <property type="project" value="UniProtKB-KW"/>
</dbReference>